<feature type="compositionally biased region" description="Low complexity" evidence="1">
    <location>
        <begin position="23"/>
        <end position="44"/>
    </location>
</feature>
<dbReference type="EMBL" id="PGTZ01000006">
    <property type="protein sequence ID" value="PJI95175.1"/>
    <property type="molecule type" value="Genomic_DNA"/>
</dbReference>
<gene>
    <name evidence="3" type="ORF">CLV34_1031</name>
</gene>
<protein>
    <submittedName>
        <fullName evidence="3">Uncharacterized protein DUF4232</fullName>
    </submittedName>
</protein>
<feature type="region of interest" description="Disordered" evidence="1">
    <location>
        <begin position="199"/>
        <end position="260"/>
    </location>
</feature>
<evidence type="ECO:0000313" key="3">
    <source>
        <dbReference type="EMBL" id="PJI95175.1"/>
    </source>
</evidence>
<organism evidence="3 4">
    <name type="scientific">Luteimicrobium subarcticum</name>
    <dbReference type="NCBI Taxonomy" id="620910"/>
    <lineage>
        <taxon>Bacteria</taxon>
        <taxon>Bacillati</taxon>
        <taxon>Actinomycetota</taxon>
        <taxon>Actinomycetes</taxon>
        <taxon>Micrococcales</taxon>
        <taxon>Luteimicrobium</taxon>
    </lineage>
</organism>
<name>A0A2M8WW78_9MICO</name>
<evidence type="ECO:0000259" key="2">
    <source>
        <dbReference type="Pfam" id="PF14016"/>
    </source>
</evidence>
<keyword evidence="4" id="KW-1185">Reference proteome</keyword>
<feature type="region of interest" description="Disordered" evidence="1">
    <location>
        <begin position="77"/>
        <end position="107"/>
    </location>
</feature>
<dbReference type="Pfam" id="PF14016">
    <property type="entry name" value="DUF4232"/>
    <property type="match status" value="1"/>
</dbReference>
<dbReference type="Proteomes" id="UP000231586">
    <property type="component" value="Unassembled WGS sequence"/>
</dbReference>
<feature type="region of interest" description="Disordered" evidence="1">
    <location>
        <begin position="20"/>
        <end position="48"/>
    </location>
</feature>
<accession>A0A2M8WW78</accession>
<reference evidence="3 4" key="1">
    <citation type="submission" date="2017-11" db="EMBL/GenBank/DDBJ databases">
        <title>Genomic Encyclopedia of Archaeal and Bacterial Type Strains, Phase II (KMG-II): From Individual Species to Whole Genera.</title>
        <authorList>
            <person name="Goeker M."/>
        </authorList>
    </citation>
    <scope>NUCLEOTIDE SEQUENCE [LARGE SCALE GENOMIC DNA]</scope>
    <source>
        <strain evidence="3 4">DSM 22413</strain>
    </source>
</reference>
<comment type="caution">
    <text evidence="3">The sequence shown here is derived from an EMBL/GenBank/DDBJ whole genome shotgun (WGS) entry which is preliminary data.</text>
</comment>
<proteinExistence type="predicted"/>
<evidence type="ECO:0000256" key="1">
    <source>
        <dbReference type="SAM" id="MobiDB-lite"/>
    </source>
</evidence>
<dbReference type="AlphaFoldDB" id="A0A2M8WW78"/>
<feature type="domain" description="DUF4232" evidence="2">
    <location>
        <begin position="111"/>
        <end position="215"/>
    </location>
</feature>
<feature type="compositionally biased region" description="Basic and acidic residues" evidence="1">
    <location>
        <begin position="97"/>
        <end position="107"/>
    </location>
</feature>
<sequence length="260" mass="26493">MGAGAERTTCWCGCPGLSQATVTSGPRSRATSTTTSGTTSGATDDPTERVTLTVRTGADLAPAALVVQAWQLPATRVTSDDGGTLTVAAPPGGPTARSRDAHPADRRTPLCSGDQLDVRLLGSDAAVGHRGLYVAARNTSDAPCLVDGYPTYGFTTLDGARLDVTASHGTAYMASDPGSRPVVVPPGGVVRAAVTWDALSTGDDPPATTRRRPSDGVGAGEHAVLTRSQAERRVATAPASSRSRSAVVSQSMHLSVTDCP</sequence>
<feature type="compositionally biased region" description="Low complexity" evidence="1">
    <location>
        <begin position="235"/>
        <end position="251"/>
    </location>
</feature>
<dbReference type="InterPro" id="IPR025326">
    <property type="entry name" value="DUF4232"/>
</dbReference>
<evidence type="ECO:0000313" key="4">
    <source>
        <dbReference type="Proteomes" id="UP000231586"/>
    </source>
</evidence>